<protein>
    <submittedName>
        <fullName evidence="6">Limonene 1,2-monooxygenase</fullName>
    </submittedName>
</protein>
<dbReference type="Proteomes" id="UP000198281">
    <property type="component" value="Unassembled WGS sequence"/>
</dbReference>
<evidence type="ECO:0000313" key="6">
    <source>
        <dbReference type="EMBL" id="SNS79170.1"/>
    </source>
</evidence>
<dbReference type="GO" id="GO:0016705">
    <property type="term" value="F:oxidoreductase activity, acting on paired donors, with incorporation or reduction of molecular oxygen"/>
    <property type="evidence" value="ECO:0007669"/>
    <property type="project" value="InterPro"/>
</dbReference>
<dbReference type="PANTHER" id="PTHR30137">
    <property type="entry name" value="LUCIFERASE-LIKE MONOOXYGENASE"/>
    <property type="match status" value="1"/>
</dbReference>
<keyword evidence="2" id="KW-0285">Flavoprotein</keyword>
<dbReference type="PANTHER" id="PTHR30137:SF16">
    <property type="entry name" value="BLL0895 PROTEIN"/>
    <property type="match status" value="1"/>
</dbReference>
<gene>
    <name evidence="6" type="ORF">SAMN06295912_11650</name>
</gene>
<feature type="domain" description="Luciferase-like" evidence="5">
    <location>
        <begin position="8"/>
        <end position="304"/>
    </location>
</feature>
<dbReference type="InterPro" id="IPR050766">
    <property type="entry name" value="Bact_Lucif_Oxidored"/>
</dbReference>
<dbReference type="InterPro" id="IPR036661">
    <property type="entry name" value="Luciferase-like_sf"/>
</dbReference>
<evidence type="ECO:0000256" key="2">
    <source>
        <dbReference type="ARBA" id="ARBA00022630"/>
    </source>
</evidence>
<dbReference type="AlphaFoldDB" id="A0A239HCT4"/>
<name>A0A239HCT4_9SPHN</name>
<evidence type="ECO:0000259" key="5">
    <source>
        <dbReference type="Pfam" id="PF00296"/>
    </source>
</evidence>
<dbReference type="EMBL" id="FZOS01000016">
    <property type="protein sequence ID" value="SNS79170.1"/>
    <property type="molecule type" value="Genomic_DNA"/>
</dbReference>
<evidence type="ECO:0000256" key="4">
    <source>
        <dbReference type="ARBA" id="ARBA00023033"/>
    </source>
</evidence>
<keyword evidence="4 6" id="KW-0503">Monooxygenase</keyword>
<comment type="similarity">
    <text evidence="1">Belongs to the bacterial luciferase oxidoreductase family.</text>
</comment>
<accession>A0A239HCT4</accession>
<evidence type="ECO:0000256" key="3">
    <source>
        <dbReference type="ARBA" id="ARBA00023002"/>
    </source>
</evidence>
<dbReference type="GO" id="GO:0005829">
    <property type="term" value="C:cytosol"/>
    <property type="evidence" value="ECO:0007669"/>
    <property type="project" value="TreeGrafter"/>
</dbReference>
<dbReference type="RefSeq" id="WP_089220254.1">
    <property type="nucleotide sequence ID" value="NZ_FZOS01000016.1"/>
</dbReference>
<evidence type="ECO:0000313" key="7">
    <source>
        <dbReference type="Proteomes" id="UP000198281"/>
    </source>
</evidence>
<dbReference type="Gene3D" id="3.20.20.30">
    <property type="entry name" value="Luciferase-like domain"/>
    <property type="match status" value="1"/>
</dbReference>
<evidence type="ECO:0000256" key="1">
    <source>
        <dbReference type="ARBA" id="ARBA00010426"/>
    </source>
</evidence>
<proteinExistence type="inferred from homology"/>
<reference evidence="7" key="1">
    <citation type="submission" date="2017-06" db="EMBL/GenBank/DDBJ databases">
        <authorList>
            <person name="Varghese N."/>
            <person name="Submissions S."/>
        </authorList>
    </citation>
    <scope>NUCLEOTIDE SEQUENCE [LARGE SCALE GENOMIC DNA]</scope>
    <source>
        <strain evidence="7">LNB2</strain>
    </source>
</reference>
<sequence>MRKVKLRAGVFLAPFHPLDESPTLALERDLQLAVDIENLGFEEIWYGEHHSGGYELSASPELMIAAAAQRTKRIKLGTGVVSLPYHNPLMTANRIAQLDHLTYGRLIFGAGPGLLVSDAHMLGLDAVESRGKLDEGLDLITRLLAGEWVTQKSSWYDLREAHCQLLPYNRDLELCVASTFSPNGGTLAAKYDAGMLCLASTMYQGFDALSTNWKIAQESSAKLGRTMSPARIRCATEMHIAETRDKAMDQVRAGYERYLRYIKNQSEQLPDSPAHHTLEDLIERQEIVVGTPDDAVAQIRRLEQKVPDFGCLLLLEKNWAAPADLKRSLEMFARYVLPEVNGDNVARTRSFDWCREQRDGFIETIMTANQKAFAKHAADSAAGEKAA</sequence>
<dbReference type="InterPro" id="IPR011251">
    <property type="entry name" value="Luciferase-like_dom"/>
</dbReference>
<dbReference type="Pfam" id="PF00296">
    <property type="entry name" value="Bac_luciferase"/>
    <property type="match status" value="1"/>
</dbReference>
<dbReference type="OrthoDB" id="7239898at2"/>
<organism evidence="6 7">
    <name type="scientific">Edaphosphingomonas laterariae</name>
    <dbReference type="NCBI Taxonomy" id="861865"/>
    <lineage>
        <taxon>Bacteria</taxon>
        <taxon>Pseudomonadati</taxon>
        <taxon>Pseudomonadota</taxon>
        <taxon>Alphaproteobacteria</taxon>
        <taxon>Sphingomonadales</taxon>
        <taxon>Rhizorhabdaceae</taxon>
        <taxon>Edaphosphingomonas</taxon>
    </lineage>
</organism>
<keyword evidence="3" id="KW-0560">Oxidoreductase</keyword>
<dbReference type="GO" id="GO:0004497">
    <property type="term" value="F:monooxygenase activity"/>
    <property type="evidence" value="ECO:0007669"/>
    <property type="project" value="UniProtKB-KW"/>
</dbReference>
<dbReference type="SUPFAM" id="SSF51679">
    <property type="entry name" value="Bacterial luciferase-like"/>
    <property type="match status" value="1"/>
</dbReference>
<keyword evidence="7" id="KW-1185">Reference proteome</keyword>